<evidence type="ECO:0000313" key="1">
    <source>
        <dbReference type="EMBL" id="GFR41834.1"/>
    </source>
</evidence>
<proteinExistence type="predicted"/>
<dbReference type="Proteomes" id="UP001054857">
    <property type="component" value="Unassembled WGS sequence"/>
</dbReference>
<evidence type="ECO:0000313" key="2">
    <source>
        <dbReference type="Proteomes" id="UP001054857"/>
    </source>
</evidence>
<name>A0AAD3DHB6_9CHLO</name>
<gene>
    <name evidence="1" type="ORF">Agub_g2612</name>
</gene>
<comment type="caution">
    <text evidence="1">The sequence shown here is derived from an EMBL/GenBank/DDBJ whole genome shotgun (WGS) entry which is preliminary data.</text>
</comment>
<dbReference type="AlphaFoldDB" id="A0AAD3DHB6"/>
<dbReference type="EMBL" id="BMAR01000002">
    <property type="protein sequence ID" value="GFR41834.1"/>
    <property type="molecule type" value="Genomic_DNA"/>
</dbReference>
<organism evidence="1 2">
    <name type="scientific">Astrephomene gubernaculifera</name>
    <dbReference type="NCBI Taxonomy" id="47775"/>
    <lineage>
        <taxon>Eukaryota</taxon>
        <taxon>Viridiplantae</taxon>
        <taxon>Chlorophyta</taxon>
        <taxon>core chlorophytes</taxon>
        <taxon>Chlorophyceae</taxon>
        <taxon>CS clade</taxon>
        <taxon>Chlamydomonadales</taxon>
        <taxon>Astrephomenaceae</taxon>
        <taxon>Astrephomene</taxon>
    </lineage>
</organism>
<accession>A0AAD3DHB6</accession>
<feature type="non-terminal residue" evidence="1">
    <location>
        <position position="123"/>
    </location>
</feature>
<keyword evidence="2" id="KW-1185">Reference proteome</keyword>
<reference evidence="1 2" key="1">
    <citation type="journal article" date="2021" name="Sci. Rep.">
        <title>Genome sequencing of the multicellular alga Astrephomene provides insights into convergent evolution of germ-soma differentiation.</title>
        <authorList>
            <person name="Yamashita S."/>
            <person name="Yamamoto K."/>
            <person name="Matsuzaki R."/>
            <person name="Suzuki S."/>
            <person name="Yamaguchi H."/>
            <person name="Hirooka S."/>
            <person name="Minakuchi Y."/>
            <person name="Miyagishima S."/>
            <person name="Kawachi M."/>
            <person name="Toyoda A."/>
            <person name="Nozaki H."/>
        </authorList>
    </citation>
    <scope>NUCLEOTIDE SEQUENCE [LARGE SCALE GENOMIC DNA]</scope>
    <source>
        <strain evidence="1 2">NIES-4017</strain>
    </source>
</reference>
<protein>
    <submittedName>
        <fullName evidence="1">Uncharacterized protein</fullName>
    </submittedName>
</protein>
<sequence length="123" mass="13599">MTKPRPRYGSCQMAISLYELAAVLAWQLLLLAPSIHAYTAPEELAALIALRDANINKSRSWARTLSHWTCPTEPADSDQPCDPCSKDWSGNWEFIHCRGSAGPYGEGSKGDYNGYVTNVHITD</sequence>